<dbReference type="Pfam" id="PF02146">
    <property type="entry name" value="SIR2"/>
    <property type="match status" value="1"/>
</dbReference>
<dbReference type="AlphaFoldDB" id="A0AAD6YEF1"/>
<proteinExistence type="inferred from homology"/>
<evidence type="ECO:0000256" key="3">
    <source>
        <dbReference type="ARBA" id="ARBA00006924"/>
    </source>
</evidence>
<keyword evidence="5 9" id="KW-0479">Metal-binding</keyword>
<evidence type="ECO:0000259" key="11">
    <source>
        <dbReference type="PROSITE" id="PS50305"/>
    </source>
</evidence>
<evidence type="ECO:0000256" key="1">
    <source>
        <dbReference type="ARBA" id="ARBA00001947"/>
    </source>
</evidence>
<feature type="binding site" evidence="9">
    <location>
        <position position="160"/>
    </location>
    <ligand>
        <name>Zn(2+)</name>
        <dbReference type="ChEBI" id="CHEBI:29105"/>
    </ligand>
</feature>
<reference evidence="12" key="1">
    <citation type="submission" date="2023-03" db="EMBL/GenBank/DDBJ databases">
        <title>Massive genome expansion in bonnet fungi (Mycena s.s.) driven by repeated elements and novel gene families across ecological guilds.</title>
        <authorList>
            <consortium name="Lawrence Berkeley National Laboratory"/>
            <person name="Harder C.B."/>
            <person name="Miyauchi S."/>
            <person name="Viragh M."/>
            <person name="Kuo A."/>
            <person name="Thoen E."/>
            <person name="Andreopoulos B."/>
            <person name="Lu D."/>
            <person name="Skrede I."/>
            <person name="Drula E."/>
            <person name="Henrissat B."/>
            <person name="Morin E."/>
            <person name="Kohler A."/>
            <person name="Barry K."/>
            <person name="LaButti K."/>
            <person name="Morin E."/>
            <person name="Salamov A."/>
            <person name="Lipzen A."/>
            <person name="Mereny Z."/>
            <person name="Hegedus B."/>
            <person name="Baldrian P."/>
            <person name="Stursova M."/>
            <person name="Weitz H."/>
            <person name="Taylor A."/>
            <person name="Grigoriev I.V."/>
            <person name="Nagy L.G."/>
            <person name="Martin F."/>
            <person name="Kauserud H."/>
        </authorList>
    </citation>
    <scope>NUCLEOTIDE SEQUENCE</scope>
    <source>
        <strain evidence="12">9144</strain>
    </source>
</reference>
<dbReference type="GO" id="GO:0017136">
    <property type="term" value="F:histone deacetylase activity, NAD-dependent"/>
    <property type="evidence" value="ECO:0007669"/>
    <property type="project" value="TreeGrafter"/>
</dbReference>
<evidence type="ECO:0000256" key="4">
    <source>
        <dbReference type="ARBA" id="ARBA00022679"/>
    </source>
</evidence>
<evidence type="ECO:0000256" key="8">
    <source>
        <dbReference type="ARBA" id="ARBA00023128"/>
    </source>
</evidence>
<dbReference type="InterPro" id="IPR026591">
    <property type="entry name" value="Sirtuin_cat_small_dom_sf"/>
</dbReference>
<evidence type="ECO:0000256" key="6">
    <source>
        <dbReference type="ARBA" id="ARBA00022833"/>
    </source>
</evidence>
<dbReference type="GO" id="GO:0005739">
    <property type="term" value="C:mitochondrion"/>
    <property type="evidence" value="ECO:0007669"/>
    <property type="project" value="UniProtKB-SubCell"/>
</dbReference>
<dbReference type="GO" id="GO:0046872">
    <property type="term" value="F:metal ion binding"/>
    <property type="evidence" value="ECO:0007669"/>
    <property type="project" value="UniProtKB-KW"/>
</dbReference>
<feature type="binding site" evidence="9">
    <location>
        <position position="186"/>
    </location>
    <ligand>
        <name>Zn(2+)</name>
        <dbReference type="ChEBI" id="CHEBI:29105"/>
    </ligand>
</feature>
<keyword evidence="7" id="KW-0520">NAD</keyword>
<comment type="subcellular location">
    <subcellularLocation>
        <location evidence="2">Mitochondrion</location>
    </subcellularLocation>
</comment>
<dbReference type="PROSITE" id="PS50305">
    <property type="entry name" value="SIRTUIN"/>
    <property type="match status" value="1"/>
</dbReference>
<name>A0AAD6YEF1_9AGAR</name>
<comment type="similarity">
    <text evidence="3">Belongs to the sirtuin family. Class I subfamily.</text>
</comment>
<dbReference type="InterPro" id="IPR029035">
    <property type="entry name" value="DHS-like_NAD/FAD-binding_dom"/>
</dbReference>
<evidence type="ECO:0000313" key="13">
    <source>
        <dbReference type="Proteomes" id="UP001219525"/>
    </source>
</evidence>
<dbReference type="InterPro" id="IPR050134">
    <property type="entry name" value="NAD-dep_sirtuin_deacylases"/>
</dbReference>
<feature type="region of interest" description="Disordered" evidence="10">
    <location>
        <begin position="343"/>
        <end position="371"/>
    </location>
</feature>
<dbReference type="Proteomes" id="UP001219525">
    <property type="component" value="Unassembled WGS sequence"/>
</dbReference>
<keyword evidence="8" id="KW-0496">Mitochondrion</keyword>
<dbReference type="Gene3D" id="3.30.1600.10">
    <property type="entry name" value="SIR2/SIRT2 'Small Domain"/>
    <property type="match status" value="1"/>
</dbReference>
<feature type="active site" description="Proton acceptor" evidence="9">
    <location>
        <position position="149"/>
    </location>
</feature>
<sequence length="371" mass="40783">MSFSTRQQTVEVKYFQCSSVEAKVLFDAVTNRLYNARYKRRSIQRLSGISTPAGIPDFRSPGVGLYDNLAKLNLPYPQAVFEVGHLLDHPEAFYTLAHELEPGRFRPTVTHSFIKLLADKDLLNVCYTQNIDCLERRAGVPPELIIEAHGSFATQRCLTCKQLFPDDAFSAHLREGTIPRCPNGLCNGLIKPDIVFFGEPLPAAFFDGFPHTLDADLFLIMGTSLKVHPFASLAEMGVCPRVLVNRDPAGDIGTQPDDVVLLMDCDDAVRQIARGMGWEEELDIAWAATALPKGTEATEGILESDGLKVHGELDRIIANVGKVVGMKKLADNVDELVRDLSKLEVQEPAGENHGSASPELEKEYAPPSAPL</sequence>
<dbReference type="PANTHER" id="PTHR11085:SF6">
    <property type="entry name" value="NAD-DEPENDENT PROTEIN DEACETYLASE SIRTUIN-2"/>
    <property type="match status" value="1"/>
</dbReference>
<keyword evidence="4" id="KW-0808">Transferase</keyword>
<organism evidence="12 13">
    <name type="scientific">Mycena pura</name>
    <dbReference type="NCBI Taxonomy" id="153505"/>
    <lineage>
        <taxon>Eukaryota</taxon>
        <taxon>Fungi</taxon>
        <taxon>Dikarya</taxon>
        <taxon>Basidiomycota</taxon>
        <taxon>Agaricomycotina</taxon>
        <taxon>Agaricomycetes</taxon>
        <taxon>Agaricomycetidae</taxon>
        <taxon>Agaricales</taxon>
        <taxon>Marasmiineae</taxon>
        <taxon>Mycenaceae</taxon>
        <taxon>Mycena</taxon>
    </lineage>
</organism>
<dbReference type="InterPro" id="IPR026590">
    <property type="entry name" value="Ssirtuin_cat_dom"/>
</dbReference>
<dbReference type="GO" id="GO:0070403">
    <property type="term" value="F:NAD+ binding"/>
    <property type="evidence" value="ECO:0007669"/>
    <property type="project" value="InterPro"/>
</dbReference>
<gene>
    <name evidence="12" type="ORF">GGX14DRAFT_632669</name>
</gene>
<dbReference type="EMBL" id="JARJCW010000032">
    <property type="protein sequence ID" value="KAJ7208834.1"/>
    <property type="molecule type" value="Genomic_DNA"/>
</dbReference>
<dbReference type="GO" id="GO:0005634">
    <property type="term" value="C:nucleus"/>
    <property type="evidence" value="ECO:0007669"/>
    <property type="project" value="TreeGrafter"/>
</dbReference>
<dbReference type="InterPro" id="IPR003000">
    <property type="entry name" value="Sirtuin"/>
</dbReference>
<keyword evidence="13" id="KW-1185">Reference proteome</keyword>
<dbReference type="PANTHER" id="PTHR11085">
    <property type="entry name" value="NAD-DEPENDENT PROTEIN DEACYLASE SIRTUIN-5, MITOCHONDRIAL-RELATED"/>
    <property type="match status" value="1"/>
</dbReference>
<comment type="cofactor">
    <cofactor evidence="1">
        <name>Zn(2+)</name>
        <dbReference type="ChEBI" id="CHEBI:29105"/>
    </cofactor>
</comment>
<feature type="binding site" evidence="9">
    <location>
        <position position="181"/>
    </location>
    <ligand>
        <name>Zn(2+)</name>
        <dbReference type="ChEBI" id="CHEBI:29105"/>
    </ligand>
</feature>
<dbReference type="Gene3D" id="3.40.50.1220">
    <property type="entry name" value="TPP-binding domain"/>
    <property type="match status" value="1"/>
</dbReference>
<feature type="binding site" evidence="9">
    <location>
        <position position="157"/>
    </location>
    <ligand>
        <name>Zn(2+)</name>
        <dbReference type="ChEBI" id="CHEBI:29105"/>
    </ligand>
</feature>
<evidence type="ECO:0000256" key="7">
    <source>
        <dbReference type="ARBA" id="ARBA00023027"/>
    </source>
</evidence>
<feature type="domain" description="Deacetylase sirtuin-type" evidence="11">
    <location>
        <begin position="18"/>
        <end position="279"/>
    </location>
</feature>
<protein>
    <submittedName>
        <fullName evidence="12">NAD-dependent deacetylase sirtuin-2</fullName>
    </submittedName>
</protein>
<evidence type="ECO:0000256" key="10">
    <source>
        <dbReference type="SAM" id="MobiDB-lite"/>
    </source>
</evidence>
<evidence type="ECO:0000256" key="2">
    <source>
        <dbReference type="ARBA" id="ARBA00004173"/>
    </source>
</evidence>
<evidence type="ECO:0000256" key="9">
    <source>
        <dbReference type="PROSITE-ProRule" id="PRU00236"/>
    </source>
</evidence>
<keyword evidence="6 9" id="KW-0862">Zinc</keyword>
<dbReference type="SUPFAM" id="SSF52467">
    <property type="entry name" value="DHS-like NAD/FAD-binding domain"/>
    <property type="match status" value="1"/>
</dbReference>
<comment type="caution">
    <text evidence="12">The sequence shown here is derived from an EMBL/GenBank/DDBJ whole genome shotgun (WGS) entry which is preliminary data.</text>
</comment>
<accession>A0AAD6YEF1</accession>
<evidence type="ECO:0000256" key="5">
    <source>
        <dbReference type="ARBA" id="ARBA00022723"/>
    </source>
</evidence>
<evidence type="ECO:0000313" key="12">
    <source>
        <dbReference type="EMBL" id="KAJ7208834.1"/>
    </source>
</evidence>